<keyword evidence="2" id="KW-0812">Transmembrane</keyword>
<dbReference type="PANTHER" id="PTHR24637:SF421">
    <property type="entry name" value="CUTICLE COLLAGEN DPY-2"/>
    <property type="match status" value="1"/>
</dbReference>
<evidence type="ECO:0000313" key="3">
    <source>
        <dbReference type="EMBL" id="UNZ06188.1"/>
    </source>
</evidence>
<feature type="compositionally biased region" description="Low complexity" evidence="1">
    <location>
        <begin position="84"/>
        <end position="136"/>
    </location>
</feature>
<sequence>MSTQHKATGLPRAEWLAVITVLLFLSGMAWLAVQVVDLHGELQTANGARDALARQVQALGGRPVAGPPGNRGDPGRTVHGPTGPRGAPGPVGSAGSPGPAGPTGVKGASGTAGKAGASGIDGADGAAGTDGDAGQPGPQGPQGQPGPAGPAGKDGATGRDGQTCPAGYSLQAPLGDPDALVCRRDGAPTPEQTQSSTSTALEPDRKKK</sequence>
<dbReference type="GeneID" id="66854674"/>
<dbReference type="EMBL" id="CP094298">
    <property type="protein sequence ID" value="UNZ06188.1"/>
    <property type="molecule type" value="Genomic_DNA"/>
</dbReference>
<dbReference type="RefSeq" id="WP_003983856.1">
    <property type="nucleotide sequence ID" value="NZ_CP043497.1"/>
</dbReference>
<keyword evidence="2" id="KW-1133">Transmembrane helix</keyword>
<name>A0ABY3Z8T8_STRRM</name>
<protein>
    <submittedName>
        <fullName evidence="3">Collagen triple helix repeat (20 copies)</fullName>
    </submittedName>
</protein>
<gene>
    <name evidence="3" type="ORF">SRIMR7_28980</name>
</gene>
<proteinExistence type="predicted"/>
<feature type="transmembrane region" description="Helical" evidence="2">
    <location>
        <begin position="15"/>
        <end position="33"/>
    </location>
</feature>
<evidence type="ECO:0000256" key="1">
    <source>
        <dbReference type="SAM" id="MobiDB-lite"/>
    </source>
</evidence>
<dbReference type="Proteomes" id="UP000829494">
    <property type="component" value="Chromosome"/>
</dbReference>
<dbReference type="PANTHER" id="PTHR24637">
    <property type="entry name" value="COLLAGEN"/>
    <property type="match status" value="1"/>
</dbReference>
<keyword evidence="4" id="KW-1185">Reference proteome</keyword>
<evidence type="ECO:0000256" key="2">
    <source>
        <dbReference type="SAM" id="Phobius"/>
    </source>
</evidence>
<keyword evidence="2" id="KW-0472">Membrane</keyword>
<accession>A0ABY3Z8T8</accession>
<dbReference type="InterPro" id="IPR008160">
    <property type="entry name" value="Collagen"/>
</dbReference>
<organism evidence="3 4">
    <name type="scientific">Streptomyces rimosus subsp. rimosus</name>
    <dbReference type="NCBI Taxonomy" id="132474"/>
    <lineage>
        <taxon>Bacteria</taxon>
        <taxon>Bacillati</taxon>
        <taxon>Actinomycetota</taxon>
        <taxon>Actinomycetes</taxon>
        <taxon>Kitasatosporales</taxon>
        <taxon>Streptomycetaceae</taxon>
        <taxon>Streptomyces</taxon>
    </lineage>
</organism>
<keyword evidence="3" id="KW-0176">Collagen</keyword>
<dbReference type="Pfam" id="PF01391">
    <property type="entry name" value="Collagen"/>
    <property type="match status" value="1"/>
</dbReference>
<evidence type="ECO:0000313" key="4">
    <source>
        <dbReference type="Proteomes" id="UP000829494"/>
    </source>
</evidence>
<reference evidence="3 4" key="1">
    <citation type="submission" date="2022-03" db="EMBL/GenBank/DDBJ databases">
        <title>Complete genome of Streptomyces rimosus ssp. rimosus R7 (=ATCC 10970).</title>
        <authorList>
            <person name="Beganovic S."/>
            <person name="Ruckert C."/>
            <person name="Busche T."/>
            <person name="Kalinowski J."/>
            <person name="Wittmann C."/>
        </authorList>
    </citation>
    <scope>NUCLEOTIDE SEQUENCE [LARGE SCALE GENOMIC DNA]</scope>
    <source>
        <strain evidence="3 4">R7</strain>
    </source>
</reference>
<feature type="region of interest" description="Disordered" evidence="1">
    <location>
        <begin position="60"/>
        <end position="208"/>
    </location>
</feature>